<gene>
    <name evidence="1" type="ORF">RG47T_1504</name>
</gene>
<evidence type="ECO:0000313" key="2">
    <source>
        <dbReference type="Proteomes" id="UP000186720"/>
    </source>
</evidence>
<dbReference type="EMBL" id="MPPL01000001">
    <property type="protein sequence ID" value="OKS86057.1"/>
    <property type="molecule type" value="Genomic_DNA"/>
</dbReference>
<dbReference type="Proteomes" id="UP000186720">
    <property type="component" value="Unassembled WGS sequence"/>
</dbReference>
<accession>A0A1Q5ZWA7</accession>
<proteinExistence type="predicted"/>
<reference evidence="1 2" key="1">
    <citation type="submission" date="2016-11" db="EMBL/GenBank/DDBJ databases">
        <title>Whole Genome Sequencing of Mucilaginibacter polytrichastri RG4-7(T) isolated from the moss sample.</title>
        <authorList>
            <person name="Li Y."/>
        </authorList>
    </citation>
    <scope>NUCLEOTIDE SEQUENCE [LARGE SCALE GENOMIC DNA]</scope>
    <source>
        <strain evidence="1 2">RG4-7</strain>
    </source>
</reference>
<name>A0A1Q5ZWA7_9SPHI</name>
<dbReference type="AlphaFoldDB" id="A0A1Q5ZWA7"/>
<comment type="caution">
    <text evidence="1">The sequence shown here is derived from an EMBL/GenBank/DDBJ whole genome shotgun (WGS) entry which is preliminary data.</text>
</comment>
<protein>
    <submittedName>
        <fullName evidence="1">Uncharacterized protein</fullName>
    </submittedName>
</protein>
<evidence type="ECO:0000313" key="1">
    <source>
        <dbReference type="EMBL" id="OKS86057.1"/>
    </source>
</evidence>
<keyword evidence="2" id="KW-1185">Reference proteome</keyword>
<organism evidence="1 2">
    <name type="scientific">Mucilaginibacter polytrichastri</name>
    <dbReference type="NCBI Taxonomy" id="1302689"/>
    <lineage>
        <taxon>Bacteria</taxon>
        <taxon>Pseudomonadati</taxon>
        <taxon>Bacteroidota</taxon>
        <taxon>Sphingobacteriia</taxon>
        <taxon>Sphingobacteriales</taxon>
        <taxon>Sphingobacteriaceae</taxon>
        <taxon>Mucilaginibacter</taxon>
    </lineage>
</organism>
<sequence>MYINNPIVNKGGHSFGRPYCFSSIYNKLLFLNKSICL</sequence>